<feature type="compositionally biased region" description="Low complexity" evidence="10">
    <location>
        <begin position="41"/>
        <end position="63"/>
    </location>
</feature>
<evidence type="ECO:0000256" key="1">
    <source>
        <dbReference type="ARBA" id="ARBA00001933"/>
    </source>
</evidence>
<evidence type="ECO:0000313" key="14">
    <source>
        <dbReference type="Proteomes" id="UP000707356"/>
    </source>
</evidence>
<keyword evidence="5 9" id="KW-0328">Glycosyltransferase</keyword>
<evidence type="ECO:0000313" key="13">
    <source>
        <dbReference type="EMBL" id="MBW4467499.1"/>
    </source>
</evidence>
<accession>A0A951PFK3</accession>
<evidence type="ECO:0000256" key="2">
    <source>
        <dbReference type="ARBA" id="ARBA00006047"/>
    </source>
</evidence>
<dbReference type="GO" id="GO:0030170">
    <property type="term" value="F:pyridoxal phosphate binding"/>
    <property type="evidence" value="ECO:0007669"/>
    <property type="project" value="InterPro"/>
</dbReference>
<comment type="catalytic activity">
    <reaction evidence="9">
        <text>[(1-&gt;4)-alpha-D-glucosyl](n) + phosphate = [(1-&gt;4)-alpha-D-glucosyl](n-1) + alpha-D-glucose 1-phosphate</text>
        <dbReference type="Rhea" id="RHEA:41732"/>
        <dbReference type="Rhea" id="RHEA-COMP:9584"/>
        <dbReference type="Rhea" id="RHEA-COMP:9586"/>
        <dbReference type="ChEBI" id="CHEBI:15444"/>
        <dbReference type="ChEBI" id="CHEBI:43474"/>
        <dbReference type="ChEBI" id="CHEBI:58601"/>
        <dbReference type="EC" id="2.4.1.1"/>
    </reaction>
</comment>
<dbReference type="GO" id="GO:0005737">
    <property type="term" value="C:cytoplasm"/>
    <property type="evidence" value="ECO:0007669"/>
    <property type="project" value="TreeGrafter"/>
</dbReference>
<evidence type="ECO:0000256" key="6">
    <source>
        <dbReference type="ARBA" id="ARBA00022679"/>
    </source>
</evidence>
<keyword evidence="7 9" id="KW-0663">Pyridoxal phosphate</keyword>
<evidence type="ECO:0000259" key="12">
    <source>
        <dbReference type="Pfam" id="PF12849"/>
    </source>
</evidence>
<dbReference type="InterPro" id="IPR011833">
    <property type="entry name" value="Glycg_phsphrylas"/>
</dbReference>
<dbReference type="Gene3D" id="3.40.50.2000">
    <property type="entry name" value="Glycogen Phosphorylase B"/>
    <property type="match status" value="2"/>
</dbReference>
<dbReference type="FunFam" id="3.40.50.2000:FF:000005">
    <property type="entry name" value="Alpha-1,4 glucan phosphorylase"/>
    <property type="match status" value="1"/>
</dbReference>
<dbReference type="InterPro" id="IPR000811">
    <property type="entry name" value="Glyco_trans_35"/>
</dbReference>
<keyword evidence="3" id="KW-0597">Phosphoprotein</keyword>
<dbReference type="PANTHER" id="PTHR11468">
    <property type="entry name" value="GLYCOGEN PHOSPHORYLASE"/>
    <property type="match status" value="1"/>
</dbReference>
<dbReference type="Gene3D" id="3.40.190.10">
    <property type="entry name" value="Periplasmic binding protein-like II"/>
    <property type="match status" value="2"/>
</dbReference>
<name>A0A951PFK3_9CYAN</name>
<keyword evidence="11" id="KW-0732">Signal</keyword>
<evidence type="ECO:0000256" key="8">
    <source>
        <dbReference type="ARBA" id="ARBA00023277"/>
    </source>
</evidence>
<dbReference type="Proteomes" id="UP000707356">
    <property type="component" value="Unassembled WGS sequence"/>
</dbReference>
<feature type="signal peptide" evidence="11">
    <location>
        <begin position="1"/>
        <end position="29"/>
    </location>
</feature>
<sequence>MLRKNAAFFLGLLLCLLLPTELLPIAAAAADTVRTELAPAQLAPNSAPSSAPSSASSLASSSAAEREKLRIDGSASMTAINQMLKQRYEKQFPTVDLTIQTSGVEPALKALLNGEIDLAAVGRSLTAAEKAQGLREIPLSRDQIAIVVGQANPFAGSLTLEQLGQIFRGEITDWAEVGGAAAPIRLIDRPADSDTRLALQQYRGFGDAFTAQNVIQLETDDTAAMLDKLGEDGIGYAIASQLAGQDKAKPVRLTITQTVLPQDALYPYAQPRGYAYRELDNAAQAFLGFATTKPGQAAVAAAKLEEAKAIAAGELIVLKPQPEVMPISQAPEVSTPSAPSEPESRSFWWLLLLLGFPLVWLLRRVRRSPVPKVPAAEIPTAPVSPVPTEATPEATPVAQATAEPVSTVVATEEMEEAVIVPTVVFQPVASEPIVSEPTAIDTDQANIAEANTGEAEMTSEQIEADLGLVEAKAVPAAELDKRDESDLEPLQVVAIAEVTVVETPVEISVEVESPESEPASQSESLKQALVKALSEQGKTPKTATLLDCYSSLSALICRHLLALSSAETAPAHQKIVGEIAAEYLPGPHLENSLLNLGLLEAAQSAVADLGYDWPALLDQEEEPGLGKGGLGRLMVCYLDAMATLEVPAIGYGLRYEYGIFDQEIHDGWQVEVVDSWLRSGNPWEIERPDLAVTVGFGGSSIAYIDEQNRYRLRWLPAELVQGIPYDSPIPGYQRDKISLMRLWRAESGDLCKVLYPVDVELKGKALRLKQQFFLASCALQDALRLHLAASCTAETLPSRFALQLNDTDPSLAVVELMRLLVDEQGLDWDSAWRVTEQTFAYSNHSLMPETLDDLWSVSLFEQLLPRHLELIYEINARLLESVAAKYPNNPAKLSQMSLIDERGERYIRLNFLACIGSHAVNGVSPLHTDLLKQTVLRDFYELAPEKFSSQTNGITPRRFLLQTNPPLASLISSKLGEGWITDLSQLSGLEAYASDPLFCAEWLRVKQAAKQSLAAQILRQTGIEINPNSLFDLQAMVIHEYKRQHLNLLHILTLYQRLKANPTLDITPRSFIFAGKAAPDYFTAKLIIRLIHAVADLVNPDPDLRGRLKVVFLPDFNIKTAQPLYPAADLSEHLSLAGTEAADTGNLIAVLNGALMLGTADGTNLEIRAAVGAENCFEFGLSLAEAQRLRATGYNPMLSYDANPELHSVLDLLTSDLLSNGDPELFRPLVNLLIYYDQYLLLADYADYIATQEQVSQAYRDTERWTRMSILSTARLGFCSAERAVRGYCQEIWQIPVEPAQLEPVQPKKHQPKKRLG</sequence>
<keyword evidence="4" id="KW-0321">Glycogen metabolism</keyword>
<evidence type="ECO:0000256" key="9">
    <source>
        <dbReference type="RuleBase" id="RU000587"/>
    </source>
</evidence>
<feature type="domain" description="PBP" evidence="12">
    <location>
        <begin position="60"/>
        <end position="291"/>
    </location>
</feature>
<evidence type="ECO:0000256" key="5">
    <source>
        <dbReference type="ARBA" id="ARBA00022676"/>
    </source>
</evidence>
<comment type="similarity">
    <text evidence="2 9">Belongs to the glycogen phosphorylase family.</text>
</comment>
<dbReference type="SUPFAM" id="SSF53850">
    <property type="entry name" value="Periplasmic binding protein-like II"/>
    <property type="match status" value="1"/>
</dbReference>
<evidence type="ECO:0000256" key="11">
    <source>
        <dbReference type="SAM" id="SignalP"/>
    </source>
</evidence>
<dbReference type="FunFam" id="3.40.50.2000:FF:000153">
    <property type="entry name" value="Alpha-1,4 glucan phosphorylase"/>
    <property type="match status" value="2"/>
</dbReference>
<dbReference type="GO" id="GO:0005980">
    <property type="term" value="P:glycogen catabolic process"/>
    <property type="evidence" value="ECO:0007669"/>
    <property type="project" value="TreeGrafter"/>
</dbReference>
<dbReference type="InterPro" id="IPR024370">
    <property type="entry name" value="PBP_domain"/>
</dbReference>
<evidence type="ECO:0000256" key="7">
    <source>
        <dbReference type="ARBA" id="ARBA00022898"/>
    </source>
</evidence>
<evidence type="ECO:0000256" key="3">
    <source>
        <dbReference type="ARBA" id="ARBA00022553"/>
    </source>
</evidence>
<proteinExistence type="inferred from homology"/>
<evidence type="ECO:0000256" key="4">
    <source>
        <dbReference type="ARBA" id="ARBA00022600"/>
    </source>
</evidence>
<dbReference type="GO" id="GO:0008184">
    <property type="term" value="F:glycogen phosphorylase activity"/>
    <property type="evidence" value="ECO:0007669"/>
    <property type="project" value="InterPro"/>
</dbReference>
<evidence type="ECO:0000256" key="10">
    <source>
        <dbReference type="SAM" id="MobiDB-lite"/>
    </source>
</evidence>
<dbReference type="NCBIfam" id="TIGR02093">
    <property type="entry name" value="P_ylase"/>
    <property type="match status" value="1"/>
</dbReference>
<organism evidence="13 14">
    <name type="scientific">Pegethrix bostrychoides GSE-TBD4-15B</name>
    <dbReference type="NCBI Taxonomy" id="2839662"/>
    <lineage>
        <taxon>Bacteria</taxon>
        <taxon>Bacillati</taxon>
        <taxon>Cyanobacteriota</taxon>
        <taxon>Cyanophyceae</taxon>
        <taxon>Oculatellales</taxon>
        <taxon>Oculatellaceae</taxon>
        <taxon>Pegethrix</taxon>
    </lineage>
</organism>
<dbReference type="Pfam" id="PF12849">
    <property type="entry name" value="PBP_like_2"/>
    <property type="match status" value="1"/>
</dbReference>
<dbReference type="Pfam" id="PF00343">
    <property type="entry name" value="Phosphorylase"/>
    <property type="match status" value="2"/>
</dbReference>
<dbReference type="EMBL" id="JAHHHV010000077">
    <property type="protein sequence ID" value="MBW4467499.1"/>
    <property type="molecule type" value="Genomic_DNA"/>
</dbReference>
<keyword evidence="8 9" id="KW-0119">Carbohydrate metabolism</keyword>
<dbReference type="PANTHER" id="PTHR11468:SF3">
    <property type="entry name" value="GLYCOGEN PHOSPHORYLASE, LIVER FORM"/>
    <property type="match status" value="1"/>
</dbReference>
<gene>
    <name evidence="13" type="primary">glgP</name>
    <name evidence="13" type="ORF">KME07_18895</name>
</gene>
<reference evidence="13" key="2">
    <citation type="journal article" date="2022" name="Microbiol. Resour. Announc.">
        <title>Metagenome Sequencing to Explore Phylogenomics of Terrestrial Cyanobacteria.</title>
        <authorList>
            <person name="Ward R.D."/>
            <person name="Stajich J.E."/>
            <person name="Johansen J.R."/>
            <person name="Huntemann M."/>
            <person name="Clum A."/>
            <person name="Foster B."/>
            <person name="Foster B."/>
            <person name="Roux S."/>
            <person name="Palaniappan K."/>
            <person name="Varghese N."/>
            <person name="Mukherjee S."/>
            <person name="Reddy T.B.K."/>
            <person name="Daum C."/>
            <person name="Copeland A."/>
            <person name="Chen I.A."/>
            <person name="Ivanova N.N."/>
            <person name="Kyrpides N.C."/>
            <person name="Shapiro N."/>
            <person name="Eloe-Fadrosh E.A."/>
            <person name="Pietrasiak N."/>
        </authorList>
    </citation>
    <scope>NUCLEOTIDE SEQUENCE</scope>
    <source>
        <strain evidence="13">GSE-TBD4-15B</strain>
    </source>
</reference>
<dbReference type="SUPFAM" id="SSF53756">
    <property type="entry name" value="UDP-Glycosyltransferase/glycogen phosphorylase"/>
    <property type="match status" value="1"/>
</dbReference>
<keyword evidence="6 9" id="KW-0808">Transferase</keyword>
<reference evidence="13" key="1">
    <citation type="submission" date="2021-05" db="EMBL/GenBank/DDBJ databases">
        <authorList>
            <person name="Pietrasiak N."/>
            <person name="Ward R."/>
            <person name="Stajich J.E."/>
            <person name="Kurbessoian T."/>
        </authorList>
    </citation>
    <scope>NUCLEOTIDE SEQUENCE</scope>
    <source>
        <strain evidence="13">GSE-TBD4-15B</strain>
    </source>
</reference>
<dbReference type="EC" id="2.4.1.1" evidence="9"/>
<feature type="chain" id="PRO_5036685324" description="Alpha-1,4 glucan phosphorylase" evidence="11">
    <location>
        <begin position="30"/>
        <end position="1317"/>
    </location>
</feature>
<comment type="cofactor">
    <cofactor evidence="1 9">
        <name>pyridoxal 5'-phosphate</name>
        <dbReference type="ChEBI" id="CHEBI:597326"/>
    </cofactor>
</comment>
<comment type="function">
    <text evidence="9">Allosteric enzyme that catalyzes the rate-limiting step in glycogen catabolism, the phosphorolytic cleavage of glycogen to produce glucose-1-phosphate, and plays a central role in maintaining cellular and organismal glucose homeostasis.</text>
</comment>
<feature type="region of interest" description="Disordered" evidence="10">
    <location>
        <begin position="41"/>
        <end position="66"/>
    </location>
</feature>
<protein>
    <recommendedName>
        <fullName evidence="9">Alpha-1,4 glucan phosphorylase</fullName>
        <ecNumber evidence="9">2.4.1.1</ecNumber>
    </recommendedName>
</protein>
<comment type="caution">
    <text evidence="13">The sequence shown here is derived from an EMBL/GenBank/DDBJ whole genome shotgun (WGS) entry which is preliminary data.</text>
</comment>